<feature type="domain" description="Thymidylate kinase-like" evidence="12">
    <location>
        <begin position="9"/>
        <end position="195"/>
    </location>
</feature>
<dbReference type="AlphaFoldDB" id="A0A8H2K892"/>
<dbReference type="Gene3D" id="3.40.50.300">
    <property type="entry name" value="P-loop containing nucleotide triphosphate hydrolases"/>
    <property type="match status" value="1"/>
</dbReference>
<keyword evidence="4 11" id="KW-0808">Transferase</keyword>
<evidence type="ECO:0000256" key="8">
    <source>
        <dbReference type="ARBA" id="ARBA00022840"/>
    </source>
</evidence>
<dbReference type="InterPro" id="IPR027417">
    <property type="entry name" value="P-loop_NTPase"/>
</dbReference>
<comment type="function">
    <text evidence="10 11">Phosphorylation of dTMP to form dTDP in both de novo and salvage pathways of dTTP synthesis.</text>
</comment>
<dbReference type="RefSeq" id="WP_141990955.1">
    <property type="nucleotide sequence ID" value="NZ_VFRA01000001.1"/>
</dbReference>
<dbReference type="PANTHER" id="PTHR10344:SF4">
    <property type="entry name" value="UMP-CMP KINASE 2, MITOCHONDRIAL"/>
    <property type="match status" value="1"/>
</dbReference>
<dbReference type="Proteomes" id="UP000316560">
    <property type="component" value="Unassembled WGS sequence"/>
</dbReference>
<dbReference type="Pfam" id="PF02223">
    <property type="entry name" value="Thymidylate_kin"/>
    <property type="match status" value="1"/>
</dbReference>
<organism evidence="13 14">
    <name type="scientific">Rhodoglobus vestalii</name>
    <dbReference type="NCBI Taxonomy" id="193384"/>
    <lineage>
        <taxon>Bacteria</taxon>
        <taxon>Bacillati</taxon>
        <taxon>Actinomycetota</taxon>
        <taxon>Actinomycetes</taxon>
        <taxon>Micrococcales</taxon>
        <taxon>Microbacteriaceae</taxon>
        <taxon>Rhodoglobus</taxon>
    </lineage>
</organism>
<name>A0A8H2K892_9MICO</name>
<evidence type="ECO:0000259" key="12">
    <source>
        <dbReference type="Pfam" id="PF02223"/>
    </source>
</evidence>
<dbReference type="OrthoDB" id="9774907at2"/>
<dbReference type="GO" id="GO:0006227">
    <property type="term" value="P:dUDP biosynthetic process"/>
    <property type="evidence" value="ECO:0007669"/>
    <property type="project" value="TreeGrafter"/>
</dbReference>
<evidence type="ECO:0000313" key="14">
    <source>
        <dbReference type="Proteomes" id="UP000316560"/>
    </source>
</evidence>
<evidence type="ECO:0000256" key="9">
    <source>
        <dbReference type="ARBA" id="ARBA00048743"/>
    </source>
</evidence>
<proteinExistence type="inferred from homology"/>
<reference evidence="13 14" key="1">
    <citation type="submission" date="2019-06" db="EMBL/GenBank/DDBJ databases">
        <title>Sequencing the genomes of 1000 actinobacteria strains.</title>
        <authorList>
            <person name="Klenk H.-P."/>
        </authorList>
    </citation>
    <scope>NUCLEOTIDE SEQUENCE [LARGE SCALE GENOMIC DNA]</scope>
    <source>
        <strain evidence="13 14">DSM 21947</strain>
    </source>
</reference>
<dbReference type="EC" id="2.7.4.9" evidence="2 11"/>
<dbReference type="GO" id="GO:0006233">
    <property type="term" value="P:dTDP biosynthetic process"/>
    <property type="evidence" value="ECO:0007669"/>
    <property type="project" value="InterPro"/>
</dbReference>
<keyword evidence="5 11" id="KW-0545">Nucleotide biosynthesis</keyword>
<sequence length="208" mass="22570">MSRGLFITLEGGDGAGKTTQASHIAGYLLELGGEVLRTREPGGTDVGAEIRAIVLGSKGFLEPRAEALLFAADRAQHISTLVEPALATGTHVVQDRYFDSSVAYQGAGRALDPELIRGLSLWAAGDLIPDLTVLLDLEPELAAARAAADGKPDRIEGEAHEFRVELRQEFLNIAAREPQRFLIVDASLPEFDIKQIIFNRVHRLVHAR</sequence>
<comment type="caution">
    <text evidence="13">The sequence shown here is derived from an EMBL/GenBank/DDBJ whole genome shotgun (WGS) entry which is preliminary data.</text>
</comment>
<feature type="binding site" evidence="11">
    <location>
        <begin position="11"/>
        <end position="18"/>
    </location>
    <ligand>
        <name>ATP</name>
        <dbReference type="ChEBI" id="CHEBI:30616"/>
    </ligand>
</feature>
<evidence type="ECO:0000256" key="2">
    <source>
        <dbReference type="ARBA" id="ARBA00012980"/>
    </source>
</evidence>
<evidence type="ECO:0000313" key="13">
    <source>
        <dbReference type="EMBL" id="TQO20673.1"/>
    </source>
</evidence>
<comment type="similarity">
    <text evidence="1 11">Belongs to the thymidylate kinase family.</text>
</comment>
<dbReference type="GO" id="GO:0006235">
    <property type="term" value="P:dTTP biosynthetic process"/>
    <property type="evidence" value="ECO:0007669"/>
    <property type="project" value="UniProtKB-UniRule"/>
</dbReference>
<protein>
    <recommendedName>
        <fullName evidence="3 11">Thymidylate kinase</fullName>
        <ecNumber evidence="2 11">2.7.4.9</ecNumber>
    </recommendedName>
    <alternativeName>
        <fullName evidence="11">dTMP kinase</fullName>
    </alternativeName>
</protein>
<dbReference type="GO" id="GO:0004798">
    <property type="term" value="F:dTMP kinase activity"/>
    <property type="evidence" value="ECO:0007669"/>
    <property type="project" value="UniProtKB-UniRule"/>
</dbReference>
<keyword evidence="7 11" id="KW-0418">Kinase</keyword>
<dbReference type="GO" id="GO:0005524">
    <property type="term" value="F:ATP binding"/>
    <property type="evidence" value="ECO:0007669"/>
    <property type="project" value="UniProtKB-UniRule"/>
</dbReference>
<dbReference type="GO" id="GO:0005829">
    <property type="term" value="C:cytosol"/>
    <property type="evidence" value="ECO:0007669"/>
    <property type="project" value="TreeGrafter"/>
</dbReference>
<dbReference type="SUPFAM" id="SSF52540">
    <property type="entry name" value="P-loop containing nucleoside triphosphate hydrolases"/>
    <property type="match status" value="1"/>
</dbReference>
<evidence type="ECO:0000256" key="11">
    <source>
        <dbReference type="HAMAP-Rule" id="MF_00165"/>
    </source>
</evidence>
<evidence type="ECO:0000256" key="1">
    <source>
        <dbReference type="ARBA" id="ARBA00009776"/>
    </source>
</evidence>
<evidence type="ECO:0000256" key="5">
    <source>
        <dbReference type="ARBA" id="ARBA00022727"/>
    </source>
</evidence>
<dbReference type="FunFam" id="3.40.50.300:FF:000225">
    <property type="entry name" value="Thymidylate kinase"/>
    <property type="match status" value="1"/>
</dbReference>
<evidence type="ECO:0000256" key="10">
    <source>
        <dbReference type="ARBA" id="ARBA00057735"/>
    </source>
</evidence>
<evidence type="ECO:0000256" key="7">
    <source>
        <dbReference type="ARBA" id="ARBA00022777"/>
    </source>
</evidence>
<evidence type="ECO:0000256" key="6">
    <source>
        <dbReference type="ARBA" id="ARBA00022741"/>
    </source>
</evidence>
<dbReference type="InterPro" id="IPR039430">
    <property type="entry name" value="Thymidylate_kin-like_dom"/>
</dbReference>
<keyword evidence="6 11" id="KW-0547">Nucleotide-binding</keyword>
<dbReference type="PANTHER" id="PTHR10344">
    <property type="entry name" value="THYMIDYLATE KINASE"/>
    <property type="match status" value="1"/>
</dbReference>
<evidence type="ECO:0000256" key="4">
    <source>
        <dbReference type="ARBA" id="ARBA00022679"/>
    </source>
</evidence>
<dbReference type="HAMAP" id="MF_00165">
    <property type="entry name" value="Thymidylate_kinase"/>
    <property type="match status" value="1"/>
</dbReference>
<dbReference type="CDD" id="cd01672">
    <property type="entry name" value="TMPK"/>
    <property type="match status" value="1"/>
</dbReference>
<keyword evidence="8 11" id="KW-0067">ATP-binding</keyword>
<accession>A0A8H2K892</accession>
<gene>
    <name evidence="11" type="primary">tmk</name>
    <name evidence="13" type="ORF">FB472_2318</name>
</gene>
<evidence type="ECO:0000256" key="3">
    <source>
        <dbReference type="ARBA" id="ARBA00017144"/>
    </source>
</evidence>
<dbReference type="NCBIfam" id="TIGR00041">
    <property type="entry name" value="DTMP_kinase"/>
    <property type="match status" value="1"/>
</dbReference>
<dbReference type="InterPro" id="IPR018094">
    <property type="entry name" value="Thymidylate_kinase"/>
</dbReference>
<comment type="catalytic activity">
    <reaction evidence="9 11">
        <text>dTMP + ATP = dTDP + ADP</text>
        <dbReference type="Rhea" id="RHEA:13517"/>
        <dbReference type="ChEBI" id="CHEBI:30616"/>
        <dbReference type="ChEBI" id="CHEBI:58369"/>
        <dbReference type="ChEBI" id="CHEBI:63528"/>
        <dbReference type="ChEBI" id="CHEBI:456216"/>
        <dbReference type="EC" id="2.7.4.9"/>
    </reaction>
</comment>
<dbReference type="EMBL" id="VFRA01000001">
    <property type="protein sequence ID" value="TQO20673.1"/>
    <property type="molecule type" value="Genomic_DNA"/>
</dbReference>
<keyword evidence="14" id="KW-1185">Reference proteome</keyword>